<protein>
    <submittedName>
        <fullName evidence="1">Uncharacterized protein</fullName>
    </submittedName>
</protein>
<accession>A0ABQ3AX16</accession>
<keyword evidence="2" id="KW-1185">Reference proteome</keyword>
<evidence type="ECO:0000313" key="1">
    <source>
        <dbReference type="EMBL" id="GGY69920.1"/>
    </source>
</evidence>
<proteinExistence type="predicted"/>
<comment type="caution">
    <text evidence="1">The sequence shown here is derived from an EMBL/GenBank/DDBJ whole genome shotgun (WGS) entry which is preliminary data.</text>
</comment>
<name>A0ABQ3AX16_9ACTN</name>
<dbReference type="Proteomes" id="UP000600946">
    <property type="component" value="Unassembled WGS sequence"/>
</dbReference>
<reference evidence="2" key="1">
    <citation type="journal article" date="2019" name="Int. J. Syst. Evol. Microbiol.">
        <title>The Global Catalogue of Microorganisms (GCM) 10K type strain sequencing project: providing services to taxonomists for standard genome sequencing and annotation.</title>
        <authorList>
            <consortium name="The Broad Institute Genomics Platform"/>
            <consortium name="The Broad Institute Genome Sequencing Center for Infectious Disease"/>
            <person name="Wu L."/>
            <person name="Ma J."/>
        </authorList>
    </citation>
    <scope>NUCLEOTIDE SEQUENCE [LARGE SCALE GENOMIC DNA]</scope>
    <source>
        <strain evidence="2">JCM 4594</strain>
    </source>
</reference>
<sequence length="363" mass="40211">MLSSVLLMPRSEPSKADQELIHHACSQGHAVSASQIERWRGRGLLPRPTRVYHGRHGTASFYPDGTGDLVCALARHSIPGRRSDDLALLAFFGGADVPEAALKLAIARAYFNCRFRHETAIAQETARVPEGWEAPLGKEYEAAEAEAQIDLAMNRRMVRQMRINLRRLPDLAGAAQQAVDERLLGVLVGLNRLRLPQDDREFMADLSAALAFDGVPGDDILAVWEYAAIQHSSQMARYEETSPGERLDLLVKASRVELCDLREEVRTAVDQMWHRATRALESAADLSRPWLARRAAGMLMEWMSARRAQPGEISLADCYFLSLGHLELCCLAAERAAGDAWQPPVGEGRAGFITRTTGPQHRT</sequence>
<dbReference type="EMBL" id="BMUU01000022">
    <property type="protein sequence ID" value="GGY69920.1"/>
    <property type="molecule type" value="Genomic_DNA"/>
</dbReference>
<organism evidence="1 2">
    <name type="scientific">Streptomyces xanthochromogenes</name>
    <dbReference type="NCBI Taxonomy" id="67384"/>
    <lineage>
        <taxon>Bacteria</taxon>
        <taxon>Bacillati</taxon>
        <taxon>Actinomycetota</taxon>
        <taxon>Actinomycetes</taxon>
        <taxon>Kitasatosporales</taxon>
        <taxon>Streptomycetaceae</taxon>
        <taxon>Streptomyces</taxon>
    </lineage>
</organism>
<evidence type="ECO:0000313" key="2">
    <source>
        <dbReference type="Proteomes" id="UP000600946"/>
    </source>
</evidence>
<gene>
    <name evidence="1" type="ORF">GCM10010326_75270</name>
</gene>